<sequence length="409" mass="46171">MVGRTPATDKTMSESAPTELPESKTCIFSKLIVASILQEKKLRIPHKLIKKYGDELASVAMLTVPSGRVWVVELRKANQKLWLETGWQEFVEYYSICVGYLLVFKYEGNSCFAVQIFDLAASEIKYPCRSLCNVEEPSNGKLCRVHHVIDLEDGDSAETMGSCPTCLSSVSLINKDFDESPGGDQAKYKNSPCRAIIRNSCLGQEAYNFQATSQLTRDIGIQFSGVELTSNADGVELHFLPEVEQRAKRIKQETEPDLPVHVESLSKYEVKEFPNVVNSSWNYRERRVVTAEEKERAIRAAAMFNPENPFCRIILRPSYVYKGLLLHVPASFARACLNGTEYITLELSEHKQWRVRCLSGPRGTKFTKGWPEFVWDNNLTAGDVCVFELINTKDIVLKVTIFRVLECAG</sequence>
<keyword evidence="4" id="KW-0804">Transcription</keyword>
<keyword evidence="3" id="KW-0238">DNA-binding</keyword>
<dbReference type="Gene3D" id="2.40.330.10">
    <property type="entry name" value="DNA-binding pseudobarrel domain"/>
    <property type="match status" value="2"/>
</dbReference>
<dbReference type="InterPro" id="IPR050655">
    <property type="entry name" value="Plant_B3_domain"/>
</dbReference>
<evidence type="ECO:0000256" key="5">
    <source>
        <dbReference type="ARBA" id="ARBA00023242"/>
    </source>
</evidence>
<accession>A0AAV5KDT6</accession>
<keyword evidence="5" id="KW-0539">Nucleus</keyword>
<dbReference type="SMART" id="SM01019">
    <property type="entry name" value="B3"/>
    <property type="match status" value="2"/>
</dbReference>
<dbReference type="PROSITE" id="PS50863">
    <property type="entry name" value="B3"/>
    <property type="match status" value="2"/>
</dbReference>
<dbReference type="CDD" id="cd10017">
    <property type="entry name" value="B3_DNA"/>
    <property type="match status" value="2"/>
</dbReference>
<keyword evidence="2" id="KW-0805">Transcription regulation</keyword>
<name>A0AAV5KDT6_9ROSI</name>
<dbReference type="AlphaFoldDB" id="A0AAV5KDT6"/>
<dbReference type="PANTHER" id="PTHR31920">
    <property type="entry name" value="B3 DOMAIN-CONTAINING"/>
    <property type="match status" value="1"/>
</dbReference>
<evidence type="ECO:0000259" key="6">
    <source>
        <dbReference type="PROSITE" id="PS50863"/>
    </source>
</evidence>
<feature type="domain" description="TF-B3" evidence="6">
    <location>
        <begin position="311"/>
        <end position="405"/>
    </location>
</feature>
<evidence type="ECO:0000313" key="7">
    <source>
        <dbReference type="EMBL" id="GKV22708.1"/>
    </source>
</evidence>
<evidence type="ECO:0000256" key="3">
    <source>
        <dbReference type="ARBA" id="ARBA00023125"/>
    </source>
</evidence>
<protein>
    <recommendedName>
        <fullName evidence="6">TF-B3 domain-containing protein</fullName>
    </recommendedName>
</protein>
<dbReference type="EMBL" id="BPVZ01000061">
    <property type="protein sequence ID" value="GKV22708.1"/>
    <property type="molecule type" value="Genomic_DNA"/>
</dbReference>
<proteinExistence type="predicted"/>
<organism evidence="7 8">
    <name type="scientific">Rubroshorea leprosula</name>
    <dbReference type="NCBI Taxonomy" id="152421"/>
    <lineage>
        <taxon>Eukaryota</taxon>
        <taxon>Viridiplantae</taxon>
        <taxon>Streptophyta</taxon>
        <taxon>Embryophyta</taxon>
        <taxon>Tracheophyta</taxon>
        <taxon>Spermatophyta</taxon>
        <taxon>Magnoliopsida</taxon>
        <taxon>eudicotyledons</taxon>
        <taxon>Gunneridae</taxon>
        <taxon>Pentapetalae</taxon>
        <taxon>rosids</taxon>
        <taxon>malvids</taxon>
        <taxon>Malvales</taxon>
        <taxon>Dipterocarpaceae</taxon>
        <taxon>Rubroshorea</taxon>
    </lineage>
</organism>
<comment type="subcellular location">
    <subcellularLocation>
        <location evidence="1">Nucleus</location>
    </subcellularLocation>
</comment>
<evidence type="ECO:0000256" key="1">
    <source>
        <dbReference type="ARBA" id="ARBA00004123"/>
    </source>
</evidence>
<dbReference type="Proteomes" id="UP001054252">
    <property type="component" value="Unassembled WGS sequence"/>
</dbReference>
<evidence type="ECO:0000313" key="8">
    <source>
        <dbReference type="Proteomes" id="UP001054252"/>
    </source>
</evidence>
<comment type="caution">
    <text evidence="7">The sequence shown here is derived from an EMBL/GenBank/DDBJ whole genome shotgun (WGS) entry which is preliminary data.</text>
</comment>
<gene>
    <name evidence="7" type="ORF">SLEP1_g32555</name>
</gene>
<feature type="domain" description="TF-B3" evidence="6">
    <location>
        <begin position="27"/>
        <end position="120"/>
    </location>
</feature>
<keyword evidence="8" id="KW-1185">Reference proteome</keyword>
<dbReference type="Pfam" id="PF02362">
    <property type="entry name" value="B3"/>
    <property type="match status" value="2"/>
</dbReference>
<dbReference type="InterPro" id="IPR003340">
    <property type="entry name" value="B3_DNA-bd"/>
</dbReference>
<evidence type="ECO:0000256" key="2">
    <source>
        <dbReference type="ARBA" id="ARBA00023015"/>
    </source>
</evidence>
<dbReference type="GO" id="GO:0003677">
    <property type="term" value="F:DNA binding"/>
    <property type="evidence" value="ECO:0007669"/>
    <property type="project" value="UniProtKB-KW"/>
</dbReference>
<dbReference type="PANTHER" id="PTHR31920:SF141">
    <property type="entry name" value="TF-B3 DOMAIN-CONTAINING PROTEIN"/>
    <property type="match status" value="1"/>
</dbReference>
<reference evidence="7 8" key="1">
    <citation type="journal article" date="2021" name="Commun. Biol.">
        <title>The genome of Shorea leprosula (Dipterocarpaceae) highlights the ecological relevance of drought in aseasonal tropical rainforests.</title>
        <authorList>
            <person name="Ng K.K.S."/>
            <person name="Kobayashi M.J."/>
            <person name="Fawcett J.A."/>
            <person name="Hatakeyama M."/>
            <person name="Paape T."/>
            <person name="Ng C.H."/>
            <person name="Ang C.C."/>
            <person name="Tnah L.H."/>
            <person name="Lee C.T."/>
            <person name="Nishiyama T."/>
            <person name="Sese J."/>
            <person name="O'Brien M.J."/>
            <person name="Copetti D."/>
            <person name="Mohd Noor M.I."/>
            <person name="Ong R.C."/>
            <person name="Putra M."/>
            <person name="Sireger I.Z."/>
            <person name="Indrioko S."/>
            <person name="Kosugi Y."/>
            <person name="Izuno A."/>
            <person name="Isagi Y."/>
            <person name="Lee S.L."/>
            <person name="Shimizu K.K."/>
        </authorList>
    </citation>
    <scope>NUCLEOTIDE SEQUENCE [LARGE SCALE GENOMIC DNA]</scope>
    <source>
        <strain evidence="7">214</strain>
    </source>
</reference>
<dbReference type="GO" id="GO:0005634">
    <property type="term" value="C:nucleus"/>
    <property type="evidence" value="ECO:0007669"/>
    <property type="project" value="UniProtKB-SubCell"/>
</dbReference>
<dbReference type="SUPFAM" id="SSF101936">
    <property type="entry name" value="DNA-binding pseudobarrel domain"/>
    <property type="match status" value="2"/>
</dbReference>
<evidence type="ECO:0000256" key="4">
    <source>
        <dbReference type="ARBA" id="ARBA00023163"/>
    </source>
</evidence>
<dbReference type="InterPro" id="IPR015300">
    <property type="entry name" value="DNA-bd_pseudobarrel_sf"/>
</dbReference>